<sequence>MLKFSPFVLLSELLLKRQIVILYVKIALKGNPSPRRYLKKKR</sequence>
<organism evidence="1 2">
    <name type="scientific">Treponema pedis str. T A4</name>
    <dbReference type="NCBI Taxonomy" id="1291379"/>
    <lineage>
        <taxon>Bacteria</taxon>
        <taxon>Pseudomonadati</taxon>
        <taxon>Spirochaetota</taxon>
        <taxon>Spirochaetia</taxon>
        <taxon>Spirochaetales</taxon>
        <taxon>Treponemataceae</taxon>
        <taxon>Treponema</taxon>
    </lineage>
</organism>
<evidence type="ECO:0000313" key="1">
    <source>
        <dbReference type="EMBL" id="AGT42772.1"/>
    </source>
</evidence>
<dbReference type="KEGG" id="tped:TPE_0276"/>
<proteinExistence type="predicted"/>
<reference evidence="1 2" key="1">
    <citation type="journal article" date="2013" name="PLoS ONE">
        <title>Genome-Wide Relatedness of Treponema pedis, from Gingiva and Necrotic Skin Lesions of Pigs, with the Human Oral Pathogen Treponema denticola.</title>
        <authorList>
            <person name="Svartstrom O."/>
            <person name="Mushtaq M."/>
            <person name="Pringle M."/>
            <person name="Segerman B."/>
        </authorList>
    </citation>
    <scope>NUCLEOTIDE SEQUENCE [LARGE SCALE GENOMIC DNA]</scope>
    <source>
        <strain evidence="1">T A4</strain>
    </source>
</reference>
<dbReference type="EMBL" id="CP004120">
    <property type="protein sequence ID" value="AGT42772.1"/>
    <property type="molecule type" value="Genomic_DNA"/>
</dbReference>
<name>S5ZJP5_9SPIR</name>
<dbReference type="AlphaFoldDB" id="S5ZJP5"/>
<dbReference type="HOGENOM" id="CLU_3259319_0_0_12"/>
<gene>
    <name evidence="1" type="ORF">TPE_0276</name>
</gene>
<accession>S5ZJP5</accession>
<dbReference type="Proteomes" id="UP000015620">
    <property type="component" value="Chromosome"/>
</dbReference>
<evidence type="ECO:0000313" key="2">
    <source>
        <dbReference type="Proteomes" id="UP000015620"/>
    </source>
</evidence>
<protein>
    <submittedName>
        <fullName evidence="1">Uncharacterized protein</fullName>
    </submittedName>
</protein>
<keyword evidence="2" id="KW-1185">Reference proteome</keyword>